<keyword evidence="3" id="KW-1185">Reference proteome</keyword>
<dbReference type="Proteomes" id="UP000595897">
    <property type="component" value="Chromosome"/>
</dbReference>
<gene>
    <name evidence="2" type="ORF">bsdtb5_29710</name>
</gene>
<dbReference type="Pfam" id="PF13395">
    <property type="entry name" value="HNH_4"/>
    <property type="match status" value="1"/>
</dbReference>
<organism evidence="2 3">
    <name type="scientific">Anaeromicropila herbilytica</name>
    <dbReference type="NCBI Taxonomy" id="2785025"/>
    <lineage>
        <taxon>Bacteria</taxon>
        <taxon>Bacillati</taxon>
        <taxon>Bacillota</taxon>
        <taxon>Clostridia</taxon>
        <taxon>Lachnospirales</taxon>
        <taxon>Lachnospiraceae</taxon>
        <taxon>Anaeromicropila</taxon>
    </lineage>
</organism>
<name>A0A7R7EMM9_9FIRM</name>
<accession>A0A7R7EMM9</accession>
<dbReference type="CDD" id="cd00085">
    <property type="entry name" value="HNHc"/>
    <property type="match status" value="1"/>
</dbReference>
<sequence length="134" mass="16117">MDTITLRNDLSVYRKILFNEFEEHTCFYCGKELDHGDIHVDHFIPWSFIKDDNLWNLVLSCPKCNLKKSDRLTPDLFVDNLIERNHMIIEKSAELISPSYQEKKLRLIYYWAKCNGYHDIWTPERKVHTLEKVQ</sequence>
<dbReference type="InterPro" id="IPR003615">
    <property type="entry name" value="HNH_nuc"/>
</dbReference>
<dbReference type="AlphaFoldDB" id="A0A7R7EMM9"/>
<dbReference type="KEGG" id="ahb:bsdtb5_29710"/>
<protein>
    <recommendedName>
        <fullName evidence="1">HNH nuclease domain-containing protein</fullName>
    </recommendedName>
</protein>
<dbReference type="SMART" id="SM00507">
    <property type="entry name" value="HNHc"/>
    <property type="match status" value="1"/>
</dbReference>
<evidence type="ECO:0000259" key="1">
    <source>
        <dbReference type="SMART" id="SM00507"/>
    </source>
</evidence>
<proteinExistence type="predicted"/>
<evidence type="ECO:0000313" key="2">
    <source>
        <dbReference type="EMBL" id="BCN31676.1"/>
    </source>
</evidence>
<dbReference type="Gene3D" id="1.10.30.50">
    <property type="match status" value="1"/>
</dbReference>
<evidence type="ECO:0000313" key="3">
    <source>
        <dbReference type="Proteomes" id="UP000595897"/>
    </source>
</evidence>
<dbReference type="EMBL" id="AP024169">
    <property type="protein sequence ID" value="BCN31676.1"/>
    <property type="molecule type" value="Genomic_DNA"/>
</dbReference>
<reference evidence="2 3" key="1">
    <citation type="submission" date="2020-11" db="EMBL/GenBank/DDBJ databases">
        <title>Draft genome sequencing of a Lachnospiraceae strain isolated from anoxic soil subjected to BSD treatment.</title>
        <authorList>
            <person name="Uek A."/>
            <person name="Tonouchi A."/>
        </authorList>
    </citation>
    <scope>NUCLEOTIDE SEQUENCE [LARGE SCALE GENOMIC DNA]</scope>
    <source>
        <strain evidence="2 3">TB5</strain>
    </source>
</reference>
<feature type="domain" description="HNH nuclease" evidence="1">
    <location>
        <begin position="11"/>
        <end position="66"/>
    </location>
</feature>